<gene>
    <name evidence="5" type="ORF">EWM64_g3431</name>
</gene>
<dbReference type="Proteomes" id="UP000298061">
    <property type="component" value="Unassembled WGS sequence"/>
</dbReference>
<dbReference type="Pfam" id="PF02204">
    <property type="entry name" value="VPS9"/>
    <property type="match status" value="1"/>
</dbReference>
<dbReference type="OrthoDB" id="10264848at2759"/>
<evidence type="ECO:0000256" key="2">
    <source>
        <dbReference type="ARBA" id="ARBA00023274"/>
    </source>
</evidence>
<feature type="compositionally biased region" description="Low complexity" evidence="3">
    <location>
        <begin position="114"/>
        <end position="126"/>
    </location>
</feature>
<dbReference type="Gene3D" id="2.20.25.30">
    <property type="match status" value="1"/>
</dbReference>
<dbReference type="GO" id="GO:0003735">
    <property type="term" value="F:structural constituent of ribosome"/>
    <property type="evidence" value="ECO:0007669"/>
    <property type="project" value="InterPro"/>
</dbReference>
<evidence type="ECO:0000313" key="5">
    <source>
        <dbReference type="EMBL" id="TFY80583.1"/>
    </source>
</evidence>
<feature type="compositionally biased region" description="Polar residues" evidence="3">
    <location>
        <begin position="731"/>
        <end position="740"/>
    </location>
</feature>
<dbReference type="Gene3D" id="1.20.1050.80">
    <property type="entry name" value="VPS9 domain"/>
    <property type="match status" value="2"/>
</dbReference>
<dbReference type="SUPFAM" id="SSF109993">
    <property type="entry name" value="VPS9 domain"/>
    <property type="match status" value="1"/>
</dbReference>
<feature type="domain" description="VPS9" evidence="4">
    <location>
        <begin position="328"/>
        <end position="585"/>
    </location>
</feature>
<comment type="caution">
    <text evidence="5">The sequence shown here is derived from an EMBL/GenBank/DDBJ whole genome shotgun (WGS) entry which is preliminary data.</text>
</comment>
<feature type="compositionally biased region" description="Basic and acidic residues" evidence="3">
    <location>
        <begin position="767"/>
        <end position="777"/>
    </location>
</feature>
<dbReference type="PANTHER" id="PTHR23101">
    <property type="entry name" value="RAB GDP/GTP EXCHANGE FACTOR"/>
    <property type="match status" value="1"/>
</dbReference>
<dbReference type="GO" id="GO:0006412">
    <property type="term" value="P:translation"/>
    <property type="evidence" value="ECO:0007669"/>
    <property type="project" value="InterPro"/>
</dbReference>
<evidence type="ECO:0000313" key="6">
    <source>
        <dbReference type="Proteomes" id="UP000298061"/>
    </source>
</evidence>
<dbReference type="GO" id="GO:0030139">
    <property type="term" value="C:endocytic vesicle"/>
    <property type="evidence" value="ECO:0007669"/>
    <property type="project" value="TreeGrafter"/>
</dbReference>
<reference evidence="5 6" key="1">
    <citation type="submission" date="2019-02" db="EMBL/GenBank/DDBJ databases">
        <title>Genome sequencing of the rare red list fungi Hericium alpestre (H. flagellum).</title>
        <authorList>
            <person name="Buettner E."/>
            <person name="Kellner H."/>
        </authorList>
    </citation>
    <scope>NUCLEOTIDE SEQUENCE [LARGE SCALE GENOMIC DNA]</scope>
    <source>
        <strain evidence="5 6">DSM 108284</strain>
    </source>
</reference>
<dbReference type="GO" id="GO:0005085">
    <property type="term" value="F:guanyl-nucleotide exchange factor activity"/>
    <property type="evidence" value="ECO:0007669"/>
    <property type="project" value="InterPro"/>
</dbReference>
<feature type="region of interest" description="Disordered" evidence="3">
    <location>
        <begin position="718"/>
        <end position="824"/>
    </location>
</feature>
<dbReference type="InterPro" id="IPR003123">
    <property type="entry name" value="VPS9"/>
</dbReference>
<evidence type="ECO:0000259" key="4">
    <source>
        <dbReference type="PROSITE" id="PS51205"/>
    </source>
</evidence>
<dbReference type="AlphaFoldDB" id="A0A4Z0A2P6"/>
<dbReference type="STRING" id="135208.A0A4Z0A2P6"/>
<dbReference type="PANTHER" id="PTHR23101:SF25">
    <property type="entry name" value="GTPASE-ACTIVATING PROTEIN AND VPS9 DOMAIN-CONTAINING PROTEIN 1"/>
    <property type="match status" value="1"/>
</dbReference>
<dbReference type="PROSITE" id="PS51205">
    <property type="entry name" value="VPS9"/>
    <property type="match status" value="1"/>
</dbReference>
<feature type="compositionally biased region" description="Acidic residues" evidence="3">
    <location>
        <begin position="744"/>
        <end position="766"/>
    </location>
</feature>
<accession>A0A4Z0A2P6</accession>
<feature type="region of interest" description="Disordered" evidence="3">
    <location>
        <begin position="266"/>
        <end position="298"/>
    </location>
</feature>
<name>A0A4Z0A2P6_9AGAM</name>
<dbReference type="GO" id="GO:0016192">
    <property type="term" value="P:vesicle-mediated transport"/>
    <property type="evidence" value="ECO:0007669"/>
    <property type="project" value="InterPro"/>
</dbReference>
<feature type="compositionally biased region" description="Basic and acidic residues" evidence="3">
    <location>
        <begin position="433"/>
        <end position="448"/>
    </location>
</feature>
<evidence type="ECO:0000256" key="3">
    <source>
        <dbReference type="SAM" id="MobiDB-lite"/>
    </source>
</evidence>
<dbReference type="GO" id="GO:0005829">
    <property type="term" value="C:cytosol"/>
    <property type="evidence" value="ECO:0007669"/>
    <property type="project" value="TreeGrafter"/>
</dbReference>
<keyword evidence="1" id="KW-0689">Ribosomal protein</keyword>
<sequence length="881" mass="95189">MNLKASVQAVGLDVGSVGWEMLEKLVGEHDHTQEWSDIWTALTTGKATLILPLEQDSHGKITVDFVKDHIILCDGASRIDAPTYPTYNIPSHTATLPLPPHVLTKPPLPPRPGQRPSSSSGTSSRLSTSFASLFGKASTPSNPVSTPSANAEPEHAIEVSAFTIDRRILREDVGKQINKALKMELREALTMSGVSPWIMDRVQEFSTGLYPFVKNMSSVKQHLLSAGGSTPPSPVYAIDPPSETIEELSHQFQEFYASLEEDIRAGRNPATARPRGETFADDQEKLAEKQGNGDASADHVRDTLEAVERIMCSLFYDRLYLQPTSDDASHDAALSDRIAALNLLDLGLEHLGVDAGTVGTDAALASVLRGCGETLSQLDQSACRCPADKAAILVAAHKILVDGLSRLPPIRLKSEAELEQQSSPIEAASRKPKPGEELRELEDKKDGVDAPQPSHLLTTGIDAPPPIIVSPESDSNLYVSSPSSEVNPWSPSHEDGRLSPMAAPASKSSLLTISRPSTPTPVSGDLIVPLMIYAVVKANPQHLVSHLLYTQRFRNERFGGEESYCLVNLMAVADFLENVDLKVLGLGDSEKKVMSTADLTPIPVTRAALGGQSPTSTEGIPSRLRGRVEQQVDAITGSANKVISGVVDSSFGVLRSLLPGNAESQAGSLLTVDPETAPWNARPGFGLLRRESAFSIASLTASLPGRERAKSIISTAAAEESGQMMIEVSSRPGSIRSSFLSDAEASEMDASEDDEGEEEEEEEYEDDASHGDARSIRSFENMMKDKRRRSNKGRKSLTDRLASMPGLSRLSHTGGPQSVPTACGYPRAKLRSYEWGQKAKRRKTTGTGRMRYLKEVSRRFKNGFRENTVAKKIVRASAPSA</sequence>
<feature type="compositionally biased region" description="Polar residues" evidence="3">
    <location>
        <begin position="810"/>
        <end position="820"/>
    </location>
</feature>
<dbReference type="GO" id="GO:1990904">
    <property type="term" value="C:ribonucleoprotein complex"/>
    <property type="evidence" value="ECO:0007669"/>
    <property type="project" value="UniProtKB-KW"/>
</dbReference>
<organism evidence="5 6">
    <name type="scientific">Hericium alpestre</name>
    <dbReference type="NCBI Taxonomy" id="135208"/>
    <lineage>
        <taxon>Eukaryota</taxon>
        <taxon>Fungi</taxon>
        <taxon>Dikarya</taxon>
        <taxon>Basidiomycota</taxon>
        <taxon>Agaricomycotina</taxon>
        <taxon>Agaricomycetes</taxon>
        <taxon>Russulales</taxon>
        <taxon>Hericiaceae</taxon>
        <taxon>Hericium</taxon>
    </lineage>
</organism>
<evidence type="ECO:0000256" key="1">
    <source>
        <dbReference type="ARBA" id="ARBA00022980"/>
    </source>
</evidence>
<feature type="region of interest" description="Disordered" evidence="3">
    <location>
        <begin position="95"/>
        <end position="126"/>
    </location>
</feature>
<dbReference type="GO" id="GO:0005840">
    <property type="term" value="C:ribosome"/>
    <property type="evidence" value="ECO:0007669"/>
    <property type="project" value="UniProtKB-KW"/>
</dbReference>
<feature type="compositionally biased region" description="Basic residues" evidence="3">
    <location>
        <begin position="785"/>
        <end position="795"/>
    </location>
</feature>
<keyword evidence="6" id="KW-1185">Reference proteome</keyword>
<dbReference type="InterPro" id="IPR045046">
    <property type="entry name" value="Vps9-like"/>
</dbReference>
<feature type="region of interest" description="Disordered" evidence="3">
    <location>
        <begin position="415"/>
        <end position="503"/>
    </location>
</feature>
<dbReference type="GO" id="GO:0031267">
    <property type="term" value="F:small GTPase binding"/>
    <property type="evidence" value="ECO:0007669"/>
    <property type="project" value="TreeGrafter"/>
</dbReference>
<dbReference type="EMBL" id="SFCI01000318">
    <property type="protein sequence ID" value="TFY80583.1"/>
    <property type="molecule type" value="Genomic_DNA"/>
</dbReference>
<protein>
    <recommendedName>
        <fullName evidence="4">VPS9 domain-containing protein</fullName>
    </recommendedName>
</protein>
<feature type="compositionally biased region" description="Basic and acidic residues" evidence="3">
    <location>
        <begin position="274"/>
        <end position="288"/>
    </location>
</feature>
<dbReference type="InterPro" id="IPR037191">
    <property type="entry name" value="VPS9_dom_sf"/>
</dbReference>
<proteinExistence type="predicted"/>
<dbReference type="InterPro" id="IPR011331">
    <property type="entry name" value="Ribosomal_eL37/eL43"/>
</dbReference>
<feature type="compositionally biased region" description="Polar residues" evidence="3">
    <location>
        <begin position="472"/>
        <end position="490"/>
    </location>
</feature>
<keyword evidence="2" id="KW-0687">Ribonucleoprotein</keyword>